<comment type="caution">
    <text evidence="2">The sequence shown here is derived from an EMBL/GenBank/DDBJ whole genome shotgun (WGS) entry which is preliminary data.</text>
</comment>
<dbReference type="Proteomes" id="UP001642484">
    <property type="component" value="Unassembled WGS sequence"/>
</dbReference>
<keyword evidence="3" id="KW-1185">Reference proteome</keyword>
<dbReference type="EMBL" id="CAXAMN010008136">
    <property type="protein sequence ID" value="CAK9024117.1"/>
    <property type="molecule type" value="Genomic_DNA"/>
</dbReference>
<reference evidence="2 3" key="1">
    <citation type="submission" date="2024-02" db="EMBL/GenBank/DDBJ databases">
        <authorList>
            <person name="Chen Y."/>
            <person name="Shah S."/>
            <person name="Dougan E. K."/>
            <person name="Thang M."/>
            <person name="Chan C."/>
        </authorList>
    </citation>
    <scope>NUCLEOTIDE SEQUENCE [LARGE SCALE GENOMIC DNA]</scope>
</reference>
<evidence type="ECO:0000256" key="1">
    <source>
        <dbReference type="SAM" id="Coils"/>
    </source>
</evidence>
<evidence type="ECO:0000313" key="2">
    <source>
        <dbReference type="EMBL" id="CAK9024117.1"/>
    </source>
</evidence>
<evidence type="ECO:0000313" key="3">
    <source>
        <dbReference type="Proteomes" id="UP001642484"/>
    </source>
</evidence>
<accession>A0ABP0KBD4</accession>
<feature type="coiled-coil region" evidence="1">
    <location>
        <begin position="43"/>
        <end position="91"/>
    </location>
</feature>
<protein>
    <submittedName>
        <fullName evidence="2">Uncharacterized protein</fullName>
    </submittedName>
</protein>
<gene>
    <name evidence="2" type="ORF">CCMP2556_LOCUS15496</name>
</gene>
<sequence>MQQQAQAAQVPGHTEKQRMVVEEATAQRMDLLQSRFSSQQKPAQELQAQQTALQQKLWEQEKAEKAAHLALEAQQQRLASLRQELQQQDAMQGGAFSRQPVGLRGQSLPSSPDGQQVYKRARIGALSGGGHFEGPVKSGKWLEAPVTPGQLFRESLTPRSMTPTSPAEVLQPEQPAGVAQAAAPWRAAAGGEARLPEAIPAQPLQGGNFPFQPEVQPEVSPALAQTASPAQHSSLSAMSPSQMGQLGHAELAQAWGFLYRMCRDGEKKKVPQEILDAWRSGGAARNKLLQTFVKRCFQPEEDYAANRTRQFSCAFLPPAQ</sequence>
<proteinExistence type="predicted"/>
<keyword evidence="1" id="KW-0175">Coiled coil</keyword>
<organism evidence="2 3">
    <name type="scientific">Durusdinium trenchii</name>
    <dbReference type="NCBI Taxonomy" id="1381693"/>
    <lineage>
        <taxon>Eukaryota</taxon>
        <taxon>Sar</taxon>
        <taxon>Alveolata</taxon>
        <taxon>Dinophyceae</taxon>
        <taxon>Suessiales</taxon>
        <taxon>Symbiodiniaceae</taxon>
        <taxon>Durusdinium</taxon>
    </lineage>
</organism>
<name>A0ABP0KBD4_9DINO</name>